<evidence type="ECO:0000256" key="1">
    <source>
        <dbReference type="SAM" id="MobiDB-lite"/>
    </source>
</evidence>
<gene>
    <name evidence="2" type="ORF">BJP36_43120</name>
</gene>
<evidence type="ECO:0000313" key="2">
    <source>
        <dbReference type="EMBL" id="WAN69150.1"/>
    </source>
</evidence>
<dbReference type="EMBL" id="CP017708">
    <property type="protein sequence ID" value="WAN69150.1"/>
    <property type="molecule type" value="Genomic_DNA"/>
</dbReference>
<accession>A0A9Q9ST35</accession>
<name>A0A9Q9ST35_MOOP1</name>
<proteinExistence type="predicted"/>
<reference evidence="2" key="1">
    <citation type="journal article" date="2017" name="Proc. Natl. Acad. Sci. U.S.A.">
        <title>Comparative genomics uncovers the prolific and distinctive metabolic potential of the cyanobacterial genus Moorea.</title>
        <authorList>
            <person name="Leao T."/>
            <person name="Castelao G."/>
            <person name="Korobeynikov A."/>
            <person name="Monroe E.A."/>
            <person name="Podell S."/>
            <person name="Glukhov E."/>
            <person name="Allen E.E."/>
            <person name="Gerwick W.H."/>
            <person name="Gerwick L."/>
        </authorList>
    </citation>
    <scope>NUCLEOTIDE SEQUENCE</scope>
    <source>
        <strain evidence="2">JHB</strain>
    </source>
</reference>
<dbReference type="AlphaFoldDB" id="A0A9Q9ST35"/>
<reference evidence="2" key="2">
    <citation type="submission" date="2022-10" db="EMBL/GenBank/DDBJ databases">
        <authorList>
            <person name="Ngo T.-E."/>
        </authorList>
    </citation>
    <scope>NUCLEOTIDE SEQUENCE</scope>
    <source>
        <strain evidence="2">JHB</strain>
    </source>
</reference>
<protein>
    <submittedName>
        <fullName evidence="2">Uncharacterized protein</fullName>
    </submittedName>
</protein>
<sequence>MYNNTLHSISSLEESFRVPSAVSRQPSAVGRRPRYANSRLNSD</sequence>
<organism evidence="2">
    <name type="scientific">Moorena producens (strain JHB)</name>
    <dbReference type="NCBI Taxonomy" id="1454205"/>
    <lineage>
        <taxon>Bacteria</taxon>
        <taxon>Bacillati</taxon>
        <taxon>Cyanobacteriota</taxon>
        <taxon>Cyanophyceae</taxon>
        <taxon>Coleofasciculales</taxon>
        <taxon>Coleofasciculaceae</taxon>
        <taxon>Moorena</taxon>
    </lineage>
</organism>
<dbReference type="Proteomes" id="UP000176944">
    <property type="component" value="Chromosome"/>
</dbReference>
<feature type="region of interest" description="Disordered" evidence="1">
    <location>
        <begin position="1"/>
        <end position="43"/>
    </location>
</feature>
<feature type="compositionally biased region" description="Polar residues" evidence="1">
    <location>
        <begin position="1"/>
        <end position="13"/>
    </location>
</feature>